<organism evidence="1 2">
    <name type="scientific">Pichia inconspicua</name>
    <dbReference type="NCBI Taxonomy" id="52247"/>
    <lineage>
        <taxon>Eukaryota</taxon>
        <taxon>Fungi</taxon>
        <taxon>Dikarya</taxon>
        <taxon>Ascomycota</taxon>
        <taxon>Saccharomycotina</taxon>
        <taxon>Pichiomycetes</taxon>
        <taxon>Pichiales</taxon>
        <taxon>Pichiaceae</taxon>
        <taxon>Pichia</taxon>
    </lineage>
</organism>
<reference evidence="1 2" key="1">
    <citation type="journal article" date="2019" name="Front. Genet.">
        <title>Whole-Genome Sequencing of the Opportunistic Yeast Pathogen Candida inconspicua Uncovers Its Hybrid Origin.</title>
        <authorList>
            <person name="Mixao V."/>
            <person name="Hansen A.P."/>
            <person name="Saus E."/>
            <person name="Boekhout T."/>
            <person name="Lass-Florl C."/>
            <person name="Gabaldon T."/>
        </authorList>
    </citation>
    <scope>NUCLEOTIDE SEQUENCE [LARGE SCALE GENOMIC DNA]</scope>
    <source>
        <strain evidence="1 2">CBS 180</strain>
    </source>
</reference>
<comment type="caution">
    <text evidence="1">The sequence shown here is derived from an EMBL/GenBank/DDBJ whole genome shotgun (WGS) entry which is preliminary data.</text>
</comment>
<dbReference type="AlphaFoldDB" id="A0A4T0X0Y8"/>
<accession>A0A4T0X0Y8</accession>
<feature type="non-terminal residue" evidence="1">
    <location>
        <position position="1"/>
    </location>
</feature>
<gene>
    <name evidence="1" type="ORF">CANINC_002658</name>
</gene>
<sequence>IKINDPPPYYKYSPANPVVESMIRIDFNEPIKKISYICCGIQGKAQLTYYATDLSFVGLQTTMVNRRLIQQNIDFFNLSTGISLECNELNPPIRENGNPTYNFDAGEHLESGFKFRFPLDRFLPSSTKSYGNIDAEVRITYEIYVDVYKVSKFLNKTKSCQYNSRGILFQSGADPRIPKNIQTLKYVKKELFKNKLKKFYFDKDKSALIPNSMSKSHSKTKFIRKLWDDNYKTENYSMNTKTIPLSVNFEVESPLDLEKPFSSQLSLHLSSDLKSVEINSNQTTDFVFNGQSTGLGVIRIDSLKIESRNFITLQHYQFLMKENTIEPVLKIQFKDLLFDIKDFNYNKMTDLFEKEIDIGTLVEAADHDLNKSLVELLGESTIMCAGNMEGWLQNVVQLTFIWKISDGNGSNSKRIEFQTTSTPDFLLGMSQCDPDPKSYSCLSNVALPPPTYEMSKADASLGC</sequence>
<protein>
    <submittedName>
        <fullName evidence="1">Uncharacterized protein</fullName>
    </submittedName>
</protein>
<evidence type="ECO:0000313" key="2">
    <source>
        <dbReference type="Proteomes" id="UP000307173"/>
    </source>
</evidence>
<proteinExistence type="predicted"/>
<evidence type="ECO:0000313" key="1">
    <source>
        <dbReference type="EMBL" id="TID28121.1"/>
    </source>
</evidence>
<keyword evidence="2" id="KW-1185">Reference proteome</keyword>
<name>A0A4T0X0Y8_9ASCO</name>
<dbReference type="OrthoDB" id="3986512at2759"/>
<dbReference type="Proteomes" id="UP000307173">
    <property type="component" value="Unassembled WGS sequence"/>
</dbReference>
<dbReference type="EMBL" id="SELW01000416">
    <property type="protein sequence ID" value="TID28121.1"/>
    <property type="molecule type" value="Genomic_DNA"/>
</dbReference>